<dbReference type="EMBL" id="LT629690">
    <property type="protein sequence ID" value="SDE97654.1"/>
    <property type="molecule type" value="Genomic_DNA"/>
</dbReference>
<dbReference type="Proteomes" id="UP000182427">
    <property type="component" value="Chromosome I"/>
</dbReference>
<dbReference type="AlphaFoldDB" id="A0A1G7HBH6"/>
<keyword evidence="2" id="KW-1185">Reference proteome</keyword>
<reference evidence="1 2" key="1">
    <citation type="submission" date="2016-10" db="EMBL/GenBank/DDBJ databases">
        <authorList>
            <person name="de Groot N.N."/>
        </authorList>
    </citation>
    <scope>NUCLEOTIDE SEQUENCE [LARGE SCALE GENOMIC DNA]</scope>
    <source>
        <strain evidence="1 2">GAS232</strain>
    </source>
</reference>
<accession>A0A1G7HBH6</accession>
<evidence type="ECO:0000313" key="2">
    <source>
        <dbReference type="Proteomes" id="UP000182427"/>
    </source>
</evidence>
<name>A0A1G7HBH6_9BACT</name>
<dbReference type="OrthoDB" id="9822018at2"/>
<gene>
    <name evidence="1" type="ORF">SAMN05444167_0999</name>
</gene>
<protein>
    <submittedName>
        <fullName evidence="1">Ferritin-like metal-binding protein YciE</fullName>
    </submittedName>
</protein>
<proteinExistence type="predicted"/>
<evidence type="ECO:0000313" key="1">
    <source>
        <dbReference type="EMBL" id="SDE97654.1"/>
    </source>
</evidence>
<sequence length="179" mass="20547">MNAKSALLDELGLLYGEEYRALRASAELFIPHSMPCFPSSLLDQYFDETEEHLLRLEDLFDYLECSHDHAITPTAKAKYPGIVMPGTLFVVERTSRSADPIDAFLLLDHSILSYYRASLSQARAFGRRKVVEVLFQGFHEKVAMQQRFSDRLLTDHDSLYSREVDRMEHPTLLESGGFR</sequence>
<organism evidence="1 2">
    <name type="scientific">Terriglobus roseus</name>
    <dbReference type="NCBI Taxonomy" id="392734"/>
    <lineage>
        <taxon>Bacteria</taxon>
        <taxon>Pseudomonadati</taxon>
        <taxon>Acidobacteriota</taxon>
        <taxon>Terriglobia</taxon>
        <taxon>Terriglobales</taxon>
        <taxon>Acidobacteriaceae</taxon>
        <taxon>Terriglobus</taxon>
    </lineage>
</organism>
<dbReference type="RefSeq" id="WP_047497074.1">
    <property type="nucleotide sequence ID" value="NZ_LT629690.1"/>
</dbReference>